<name>A0A936ZGT0_9HYPH</name>
<keyword evidence="3" id="KW-1185">Reference proteome</keyword>
<dbReference type="AlphaFoldDB" id="A0A936ZGT0"/>
<organism evidence="2 3">
    <name type="scientific">Microvirga aerilata</name>
    <dbReference type="NCBI Taxonomy" id="670292"/>
    <lineage>
        <taxon>Bacteria</taxon>
        <taxon>Pseudomonadati</taxon>
        <taxon>Pseudomonadota</taxon>
        <taxon>Alphaproteobacteria</taxon>
        <taxon>Hyphomicrobiales</taxon>
        <taxon>Methylobacteriaceae</taxon>
        <taxon>Microvirga</taxon>
    </lineage>
</organism>
<accession>A0A936ZGT0</accession>
<feature type="region of interest" description="Disordered" evidence="1">
    <location>
        <begin position="130"/>
        <end position="194"/>
    </location>
</feature>
<proteinExistence type="predicted"/>
<reference evidence="2" key="1">
    <citation type="submission" date="2021-01" db="EMBL/GenBank/DDBJ databases">
        <title>Microvirga sp.</title>
        <authorList>
            <person name="Kim M.K."/>
        </authorList>
    </citation>
    <scope>NUCLEOTIDE SEQUENCE</scope>
    <source>
        <strain evidence="2">5420S-16</strain>
    </source>
</reference>
<evidence type="ECO:0000313" key="2">
    <source>
        <dbReference type="EMBL" id="MBL0406917.1"/>
    </source>
</evidence>
<dbReference type="EMBL" id="JAEQMY010000055">
    <property type="protein sequence ID" value="MBL0406917.1"/>
    <property type="molecule type" value="Genomic_DNA"/>
</dbReference>
<dbReference type="RefSeq" id="WP_202063776.1">
    <property type="nucleotide sequence ID" value="NZ_JAEQMY010000055.1"/>
</dbReference>
<dbReference type="Proteomes" id="UP000605848">
    <property type="component" value="Unassembled WGS sequence"/>
</dbReference>
<evidence type="ECO:0000313" key="3">
    <source>
        <dbReference type="Proteomes" id="UP000605848"/>
    </source>
</evidence>
<feature type="region of interest" description="Disordered" evidence="1">
    <location>
        <begin position="1"/>
        <end position="22"/>
    </location>
</feature>
<sequence length="220" mass="24407">MKRNPKPFSVEIKKSRGPNQHHQLLPRRLFEMTPVDVTRVFQKEETQTTAVPPPVPRILPSIVEPVWSNSEPLEPVHRKHSSVEANRGQMEFDLNASTSGGAMDMPAEESELAGAMSQADVAPAFAEKAIPVQDDQPAQDGGARANSRKARRKGPERVEPVTAFGSVSQPEQVPEAETIESLPTEGPLTVPNCRQARRRTAAAELPRHERWKRRLHAAAW</sequence>
<gene>
    <name evidence="2" type="ORF">JKG68_23520</name>
</gene>
<comment type="caution">
    <text evidence="2">The sequence shown here is derived from an EMBL/GenBank/DDBJ whole genome shotgun (WGS) entry which is preliminary data.</text>
</comment>
<evidence type="ECO:0000256" key="1">
    <source>
        <dbReference type="SAM" id="MobiDB-lite"/>
    </source>
</evidence>
<protein>
    <submittedName>
        <fullName evidence="2">Uncharacterized protein</fullName>
    </submittedName>
</protein>